<dbReference type="CDD" id="cd02549">
    <property type="entry name" value="Peptidase_C39A"/>
    <property type="match status" value="1"/>
</dbReference>
<name>A0A6N9YT85_9ACTN</name>
<evidence type="ECO:0000313" key="3">
    <source>
        <dbReference type="Proteomes" id="UP000469185"/>
    </source>
</evidence>
<sequence>MLLLLGIAPAGAASTADNDARGGTGTAHGTGAHIDFTSWQGPADWNSGAATGLTVLPGRHTGMIMTHRAGTRDVTDAAGETASWEYATWTSPVAELDFGATELVASWAASTPGRSWVSVEVQGHYTDGTTTPWYVLGQWSDDDAVPRSSVEGQTDGRSEILTDTLVVTAPGTGDSTADTDDAADADDSRLTGYRLRATTYRQPGSLVMPRVWMIGAMASRVPARTEVEPSAGGIAWGEQLAVPQRSKNIHPAELEEFGGGPDWSSPAAVTMVLEYFGVVPARADMAWIEPGYTDPQVAHAAKMTWDHAFRGTGNWSFNTAYASSFPELEAFVTRLHSLDDVERLIDAGIPVVTSQSFREGELDGAGYATSGHLMVVTGFTENGDVIVNDPAARSNVSVRRVYDREQFEKVWLRTVRPLADGELGSGSGGVVYIIKPHHLDLPDVERATW</sequence>
<dbReference type="Gene3D" id="3.90.70.10">
    <property type="entry name" value="Cysteine proteinases"/>
    <property type="match status" value="1"/>
</dbReference>
<dbReference type="EMBL" id="JAAGOB010000017">
    <property type="protein sequence ID" value="NED98175.1"/>
    <property type="molecule type" value="Genomic_DNA"/>
</dbReference>
<evidence type="ECO:0000259" key="1">
    <source>
        <dbReference type="Pfam" id="PF13529"/>
    </source>
</evidence>
<reference evidence="2 3" key="1">
    <citation type="submission" date="2020-02" db="EMBL/GenBank/DDBJ databases">
        <authorList>
            <person name="Li X.-J."/>
            <person name="Feng X.-M."/>
        </authorList>
    </citation>
    <scope>NUCLEOTIDE SEQUENCE [LARGE SCALE GENOMIC DNA]</scope>
    <source>
        <strain evidence="2 3">CGMCC 4.7225</strain>
    </source>
</reference>
<comment type="caution">
    <text evidence="2">The sequence shown here is derived from an EMBL/GenBank/DDBJ whole genome shotgun (WGS) entry which is preliminary data.</text>
</comment>
<dbReference type="InterPro" id="IPR039563">
    <property type="entry name" value="Peptidase_C39_single_dom"/>
</dbReference>
<dbReference type="Pfam" id="PF13529">
    <property type="entry name" value="Peptidase_C39_2"/>
    <property type="match status" value="1"/>
</dbReference>
<dbReference type="AlphaFoldDB" id="A0A6N9YT85"/>
<keyword evidence="3" id="KW-1185">Reference proteome</keyword>
<organism evidence="2 3">
    <name type="scientific">Phytoactinopolyspora alkaliphila</name>
    <dbReference type="NCBI Taxonomy" id="1783498"/>
    <lineage>
        <taxon>Bacteria</taxon>
        <taxon>Bacillati</taxon>
        <taxon>Actinomycetota</taxon>
        <taxon>Actinomycetes</taxon>
        <taxon>Jiangellales</taxon>
        <taxon>Jiangellaceae</taxon>
        <taxon>Phytoactinopolyspora</taxon>
    </lineage>
</organism>
<gene>
    <name evidence="2" type="ORF">G1H11_23015</name>
</gene>
<feature type="domain" description="Peptidase C39-like" evidence="1">
    <location>
        <begin position="253"/>
        <end position="391"/>
    </location>
</feature>
<dbReference type="InterPro" id="IPR039564">
    <property type="entry name" value="Peptidase_C39-like"/>
</dbReference>
<dbReference type="Proteomes" id="UP000469185">
    <property type="component" value="Unassembled WGS sequence"/>
</dbReference>
<accession>A0A6N9YT85</accession>
<protein>
    <submittedName>
        <fullName evidence="2">Peptidase C39 family protein</fullName>
    </submittedName>
</protein>
<evidence type="ECO:0000313" key="2">
    <source>
        <dbReference type="EMBL" id="NED98175.1"/>
    </source>
</evidence>
<proteinExistence type="predicted"/>